<organism evidence="2 3">
    <name type="scientific">Punica granatum</name>
    <name type="common">Pomegranate</name>
    <dbReference type="NCBI Taxonomy" id="22663"/>
    <lineage>
        <taxon>Eukaryota</taxon>
        <taxon>Viridiplantae</taxon>
        <taxon>Streptophyta</taxon>
        <taxon>Embryophyta</taxon>
        <taxon>Tracheophyta</taxon>
        <taxon>Spermatophyta</taxon>
        <taxon>Magnoliopsida</taxon>
        <taxon>eudicotyledons</taxon>
        <taxon>Gunneridae</taxon>
        <taxon>Pentapetalae</taxon>
        <taxon>rosids</taxon>
        <taxon>malvids</taxon>
        <taxon>Myrtales</taxon>
        <taxon>Lythraceae</taxon>
        <taxon>Punica</taxon>
    </lineage>
</organism>
<sequence length="77" mass="8702">MATARLDPALPCRNRPWEVDQRSSNEGRRAAVAEYTSGRSDSTGQRIRNLRWEGGLANLGPREYDGSAELQIWVQKE</sequence>
<evidence type="ECO:0000256" key="1">
    <source>
        <dbReference type="SAM" id="MobiDB-lite"/>
    </source>
</evidence>
<evidence type="ECO:0000313" key="3">
    <source>
        <dbReference type="Proteomes" id="UP000233551"/>
    </source>
</evidence>
<proteinExistence type="predicted"/>
<accession>A0A2I0KQ18</accession>
<keyword evidence="3" id="KW-1185">Reference proteome</keyword>
<reference evidence="2 3" key="1">
    <citation type="submission" date="2017-11" db="EMBL/GenBank/DDBJ databases">
        <title>De-novo sequencing of pomegranate (Punica granatum L.) genome.</title>
        <authorList>
            <person name="Akparov Z."/>
            <person name="Amiraslanov A."/>
            <person name="Hajiyeva S."/>
            <person name="Abbasov M."/>
            <person name="Kaur K."/>
            <person name="Hamwieh A."/>
            <person name="Solovyev V."/>
            <person name="Salamov A."/>
            <person name="Braich B."/>
            <person name="Kosarev P."/>
            <person name="Mahmoud A."/>
            <person name="Hajiyev E."/>
            <person name="Babayeva S."/>
            <person name="Izzatullayeva V."/>
            <person name="Mammadov A."/>
            <person name="Mammadov A."/>
            <person name="Sharifova S."/>
            <person name="Ojaghi J."/>
            <person name="Eynullazada K."/>
            <person name="Bayramov B."/>
            <person name="Abdulazimova A."/>
            <person name="Shahmuradov I."/>
        </authorList>
    </citation>
    <scope>NUCLEOTIDE SEQUENCE [LARGE SCALE GENOMIC DNA]</scope>
    <source>
        <strain evidence="3">cv. AG2017</strain>
        <tissue evidence="2">Leaf</tissue>
    </source>
</reference>
<gene>
    <name evidence="2" type="ORF">CRG98_009205</name>
</gene>
<evidence type="ECO:0000313" key="2">
    <source>
        <dbReference type="EMBL" id="PKI70430.1"/>
    </source>
</evidence>
<dbReference type="Proteomes" id="UP000233551">
    <property type="component" value="Unassembled WGS sequence"/>
</dbReference>
<dbReference type="AlphaFoldDB" id="A0A2I0KQ18"/>
<dbReference type="EMBL" id="PGOL01000453">
    <property type="protein sequence ID" value="PKI70430.1"/>
    <property type="molecule type" value="Genomic_DNA"/>
</dbReference>
<protein>
    <submittedName>
        <fullName evidence="2">Uncharacterized protein</fullName>
    </submittedName>
</protein>
<comment type="caution">
    <text evidence="2">The sequence shown here is derived from an EMBL/GenBank/DDBJ whole genome shotgun (WGS) entry which is preliminary data.</text>
</comment>
<name>A0A2I0KQ18_PUNGR</name>
<feature type="compositionally biased region" description="Basic and acidic residues" evidence="1">
    <location>
        <begin position="15"/>
        <end position="31"/>
    </location>
</feature>
<feature type="region of interest" description="Disordered" evidence="1">
    <location>
        <begin position="1"/>
        <end position="43"/>
    </location>
</feature>